<dbReference type="GO" id="GO:0016887">
    <property type="term" value="F:ATP hydrolysis activity"/>
    <property type="evidence" value="ECO:0007669"/>
    <property type="project" value="InterPro"/>
</dbReference>
<dbReference type="PROSITE" id="PS50893">
    <property type="entry name" value="ABC_TRANSPORTER_2"/>
    <property type="match status" value="2"/>
</dbReference>
<dbReference type="InterPro" id="IPR044726">
    <property type="entry name" value="ABCC_6TM_D2"/>
</dbReference>
<dbReference type="Pfam" id="PF00664">
    <property type="entry name" value="ABC_membrane"/>
    <property type="match status" value="1"/>
</dbReference>
<feature type="transmembrane region" description="Helical" evidence="10">
    <location>
        <begin position="866"/>
        <end position="887"/>
    </location>
</feature>
<evidence type="ECO:0000256" key="4">
    <source>
        <dbReference type="ARBA" id="ARBA00022692"/>
    </source>
</evidence>
<feature type="transmembrane region" description="Helical" evidence="10">
    <location>
        <begin position="648"/>
        <end position="670"/>
    </location>
</feature>
<dbReference type="PANTHER" id="PTHR24223">
    <property type="entry name" value="ATP-BINDING CASSETTE SUB-FAMILY C"/>
    <property type="match status" value="1"/>
</dbReference>
<dbReference type="SMART" id="SM00382">
    <property type="entry name" value="AAA"/>
    <property type="match status" value="2"/>
</dbReference>
<keyword evidence="8 10" id="KW-0472">Membrane</keyword>
<dbReference type="InterPro" id="IPR017871">
    <property type="entry name" value="ABC_transporter-like_CS"/>
</dbReference>
<dbReference type="Pfam" id="PF00005">
    <property type="entry name" value="ABC_tran"/>
    <property type="match status" value="2"/>
</dbReference>
<feature type="transmembrane region" description="Helical" evidence="10">
    <location>
        <begin position="603"/>
        <end position="628"/>
    </location>
</feature>
<evidence type="ECO:0000256" key="6">
    <source>
        <dbReference type="ARBA" id="ARBA00022840"/>
    </source>
</evidence>
<dbReference type="GeneID" id="80888703"/>
<dbReference type="Proteomes" id="UP001144673">
    <property type="component" value="Chromosome 3"/>
</dbReference>
<feature type="compositionally biased region" description="Polar residues" evidence="9">
    <location>
        <begin position="574"/>
        <end position="589"/>
    </location>
</feature>
<keyword evidence="6" id="KW-0067">ATP-binding</keyword>
<feature type="transmembrane region" description="Helical" evidence="10">
    <location>
        <begin position="205"/>
        <end position="228"/>
    </location>
</feature>
<evidence type="ECO:0000256" key="3">
    <source>
        <dbReference type="ARBA" id="ARBA00022475"/>
    </source>
</evidence>
<feature type="transmembrane region" description="Helical" evidence="10">
    <location>
        <begin position="240"/>
        <end position="259"/>
    </location>
</feature>
<evidence type="ECO:0000259" key="12">
    <source>
        <dbReference type="PROSITE" id="PS50929"/>
    </source>
</evidence>
<evidence type="ECO:0000256" key="8">
    <source>
        <dbReference type="ARBA" id="ARBA00023136"/>
    </source>
</evidence>
<dbReference type="InterPro" id="IPR027417">
    <property type="entry name" value="P-loop_NTPase"/>
</dbReference>
<evidence type="ECO:0000256" key="5">
    <source>
        <dbReference type="ARBA" id="ARBA00022741"/>
    </source>
</evidence>
<dbReference type="GO" id="GO:0005524">
    <property type="term" value="F:ATP binding"/>
    <property type="evidence" value="ECO:0007669"/>
    <property type="project" value="UniProtKB-KW"/>
</dbReference>
<dbReference type="KEGG" id="amus:LMH87_001544"/>
<keyword evidence="14" id="KW-1185">Reference proteome</keyword>
<reference evidence="13" key="1">
    <citation type="journal article" date="2023" name="Access Microbiol">
        <title>De-novo genome assembly for Akanthomyces muscarius, a biocontrol agent of insect agricultural pests.</title>
        <authorList>
            <person name="Erdos Z."/>
            <person name="Studholme D.J."/>
            <person name="Raymond B."/>
            <person name="Sharma M."/>
        </authorList>
    </citation>
    <scope>NUCLEOTIDE SEQUENCE</scope>
    <source>
        <strain evidence="13">Ve6</strain>
    </source>
</reference>
<dbReference type="PROSITE" id="PS00211">
    <property type="entry name" value="ABC_TRANSPORTER_1"/>
    <property type="match status" value="1"/>
</dbReference>
<dbReference type="EMBL" id="JAJHUN010000010">
    <property type="protein sequence ID" value="KAJ4146991.1"/>
    <property type="molecule type" value="Genomic_DNA"/>
</dbReference>
<dbReference type="InterPro" id="IPR003439">
    <property type="entry name" value="ABC_transporter-like_ATP-bd"/>
</dbReference>
<protein>
    <recommendedName>
        <fullName evidence="15">ABC transporter</fullName>
    </recommendedName>
</protein>
<accession>A0A9W8UG82</accession>
<feature type="domain" description="ABC transporter" evidence="11">
    <location>
        <begin position="324"/>
        <end position="552"/>
    </location>
</feature>
<name>A0A9W8UG82_AKAMU</name>
<feature type="domain" description="ABC transmembrane type-1" evidence="12">
    <location>
        <begin position="78"/>
        <end position="267"/>
    </location>
</feature>
<feature type="region of interest" description="Disordered" evidence="9">
    <location>
        <begin position="564"/>
        <end position="593"/>
    </location>
</feature>
<keyword evidence="7 10" id="KW-1133">Transmembrane helix</keyword>
<feature type="domain" description="ABC transmembrane type-1" evidence="12">
    <location>
        <begin position="619"/>
        <end position="890"/>
    </location>
</feature>
<organism evidence="13 14">
    <name type="scientific">Akanthomyces muscarius</name>
    <name type="common">Entomopathogenic fungus</name>
    <name type="synonym">Lecanicillium muscarium</name>
    <dbReference type="NCBI Taxonomy" id="2231603"/>
    <lineage>
        <taxon>Eukaryota</taxon>
        <taxon>Fungi</taxon>
        <taxon>Dikarya</taxon>
        <taxon>Ascomycota</taxon>
        <taxon>Pezizomycotina</taxon>
        <taxon>Sordariomycetes</taxon>
        <taxon>Hypocreomycetidae</taxon>
        <taxon>Hypocreales</taxon>
        <taxon>Cordycipitaceae</taxon>
        <taxon>Akanthomyces</taxon>
    </lineage>
</organism>
<keyword evidence="3" id="KW-1003">Cell membrane</keyword>
<dbReference type="GO" id="GO:0140359">
    <property type="term" value="F:ABC-type transporter activity"/>
    <property type="evidence" value="ECO:0007669"/>
    <property type="project" value="InterPro"/>
</dbReference>
<evidence type="ECO:0008006" key="15">
    <source>
        <dbReference type="Google" id="ProtNLM"/>
    </source>
</evidence>
<dbReference type="Gene3D" id="1.20.1560.10">
    <property type="entry name" value="ABC transporter type 1, transmembrane domain"/>
    <property type="match status" value="2"/>
</dbReference>
<dbReference type="SUPFAM" id="SSF52540">
    <property type="entry name" value="P-loop containing nucleoside triphosphate hydrolases"/>
    <property type="match status" value="2"/>
</dbReference>
<dbReference type="SUPFAM" id="SSF90123">
    <property type="entry name" value="ABC transporter transmembrane region"/>
    <property type="match status" value="2"/>
</dbReference>
<feature type="domain" description="ABC transporter" evidence="11">
    <location>
        <begin position="927"/>
        <end position="1166"/>
    </location>
</feature>
<dbReference type="RefSeq" id="XP_056049932.1">
    <property type="nucleotide sequence ID" value="XM_056192836.1"/>
</dbReference>
<dbReference type="AlphaFoldDB" id="A0A9W8UG82"/>
<feature type="transmembrane region" description="Helical" evidence="10">
    <location>
        <begin position="824"/>
        <end position="854"/>
    </location>
</feature>
<dbReference type="PROSITE" id="PS50929">
    <property type="entry name" value="ABC_TM1F"/>
    <property type="match status" value="2"/>
</dbReference>
<dbReference type="CDD" id="cd18580">
    <property type="entry name" value="ABC_6TM_ABCC_D2"/>
    <property type="match status" value="1"/>
</dbReference>
<comment type="subcellular location">
    <subcellularLocation>
        <location evidence="1">Cell membrane</location>
        <topology evidence="1">Multi-pass membrane protein</topology>
    </subcellularLocation>
</comment>
<dbReference type="GO" id="GO:0005886">
    <property type="term" value="C:plasma membrane"/>
    <property type="evidence" value="ECO:0007669"/>
    <property type="project" value="UniProtKB-SubCell"/>
</dbReference>
<dbReference type="InterPro" id="IPR036640">
    <property type="entry name" value="ABC1_TM_sf"/>
</dbReference>
<dbReference type="InterPro" id="IPR011527">
    <property type="entry name" value="ABC1_TM_dom"/>
</dbReference>
<gene>
    <name evidence="13" type="ORF">LMH87_001544</name>
</gene>
<keyword evidence="2" id="KW-0813">Transport</keyword>
<dbReference type="Gene3D" id="3.40.50.300">
    <property type="entry name" value="P-loop containing nucleotide triphosphate hydrolases"/>
    <property type="match status" value="2"/>
</dbReference>
<sequence length="1168" mass="128523">MLRTGFHSVLTVEGLGGLGIEFASKSLFSSLLDNWQSVEETKRRSLFLACCKTWKVPILAILVPRVCVTGLKFAQPFLMQAIIDSIGNFDGIASSFPAFIEMPFTVLDCGVGMFFLSRFTGLSCLAIFVPLIASTVLGLLFGRPSTSALKLWNENIQARVAKTSRMLSQLPAIKALGLGPKTAEFIQSLRVTEIASSKKYRVIQAISTALAVVVDLVTPVVVVAVALFTSALGHRISAQVLYPTLGIVSLVQGPLAELLKGYPTSMAMMGCFERIEAFLCLEDHKDPRVVVCSDPPQASGEGQILEKLPATAFQIPQQASTHIIRFDKATIAPRGSDTPVLNYIDLEIISGSINGVYGHTSSGKSTFLESILGEAEILDGTLYVDNITITVCAQRIWLPNTSFRECIIGDCEYDRVWFNIVVTRCGLQQDLAALPNGEDYVIGSDGVALSGGQCQRIGIARAVYPRPRAIILDDVFSSIDRRTALDILTGLCGENGLLRNSGCTVIMATYLPESLDFVQNLILLDDDGAVTCEPRWKPNGKPSETAVFLQRCMLPQQDVAARQELPHERPRATAMSSRASAPPRDSTQGDVGKGRGKGDFTLYLLWFNAIGSLISTFWALLVLLMGTTEVFTSIYVRIWIAVAPSDRLFIIGYAMVALSSGLLCGLCIFLNHVHLSPRASLALHDTLTTTVAQSTLGFLSTTDSGSILNRYSQDMDLLAKHIPQAIYATLYCGATSTVQIGVILSSATYMTAVLPFIFISVFFIQRYYLRSSRQLRLLEIEAQAPLVTELRETATGLIYIRAFRCQEHSFNRGLRLLDLSQKPFYFLLCSQAFLALTLDLLASAVALILAIVTLFARNPSQNATGLAFLLLINIGTSFNRFVTYWAMSETSVGSLSRLRDFFDHTPKEPSNRATVDLPPDWPSNGVIQINNVTARYRVKKEELDDSVLHDLSLAIEPGKKIGIMGRTGSGKSSLLSTLLGFLEYEGSIYIDGVDIKKADPDQLRSRIITISQDIVELEGTIRDNLLPFDKLWSAPSGTIDEKAKEKAERRDAVVRETLVRLRIWDRLVKHGGLDANLDAVGYSRGEKQLMCIARAVVRRRLTGSRLLLVDEATANVDPWRDQIVREMMKEYFRGCTIIVVAHRTETIADSNRTVHMAGGYIEKVENHW</sequence>
<keyword evidence="4 10" id="KW-0812">Transmembrane</keyword>
<evidence type="ECO:0000313" key="13">
    <source>
        <dbReference type="EMBL" id="KAJ4146991.1"/>
    </source>
</evidence>
<evidence type="ECO:0000313" key="14">
    <source>
        <dbReference type="Proteomes" id="UP001144673"/>
    </source>
</evidence>
<evidence type="ECO:0000256" key="9">
    <source>
        <dbReference type="SAM" id="MobiDB-lite"/>
    </source>
</evidence>
<evidence type="ECO:0000256" key="1">
    <source>
        <dbReference type="ARBA" id="ARBA00004651"/>
    </source>
</evidence>
<feature type="transmembrane region" description="Helical" evidence="10">
    <location>
        <begin position="749"/>
        <end position="769"/>
    </location>
</feature>
<keyword evidence="5" id="KW-0547">Nucleotide-binding</keyword>
<comment type="caution">
    <text evidence="13">The sequence shown here is derived from an EMBL/GenBank/DDBJ whole genome shotgun (WGS) entry which is preliminary data.</text>
</comment>
<feature type="transmembrane region" description="Helical" evidence="10">
    <location>
        <begin position="119"/>
        <end position="141"/>
    </location>
</feature>
<evidence type="ECO:0000256" key="7">
    <source>
        <dbReference type="ARBA" id="ARBA00022989"/>
    </source>
</evidence>
<dbReference type="PANTHER" id="PTHR24223:SF399">
    <property type="entry name" value="ABC TRANSPORTER ATNG"/>
    <property type="match status" value="1"/>
</dbReference>
<proteinExistence type="predicted"/>
<dbReference type="InterPro" id="IPR003593">
    <property type="entry name" value="AAA+_ATPase"/>
</dbReference>
<dbReference type="InterPro" id="IPR050173">
    <property type="entry name" value="ABC_transporter_C-like"/>
</dbReference>
<evidence type="ECO:0000256" key="2">
    <source>
        <dbReference type="ARBA" id="ARBA00022448"/>
    </source>
</evidence>
<evidence type="ECO:0000256" key="10">
    <source>
        <dbReference type="SAM" id="Phobius"/>
    </source>
</evidence>
<evidence type="ECO:0000259" key="11">
    <source>
        <dbReference type="PROSITE" id="PS50893"/>
    </source>
</evidence>